<sequence length="83" mass="9319">MNDLRALADVLGLKIMREEYLGGTPTVVVKNEKDEDVHIGFPDRRNMSPNAPVQLRMAQATRRIASVDMSFIGSGGWDYRINL</sequence>
<evidence type="ECO:0000313" key="2">
    <source>
        <dbReference type="Proteomes" id="UP000179283"/>
    </source>
</evidence>
<protein>
    <submittedName>
        <fullName evidence="1">Uncharacterized protein</fullName>
    </submittedName>
</protein>
<dbReference type="Proteomes" id="UP000179283">
    <property type="component" value="Unassembled WGS sequence"/>
</dbReference>
<dbReference type="AlphaFoldDB" id="A0A1G2U501"/>
<reference evidence="1 2" key="1">
    <citation type="journal article" date="2016" name="Nat. Commun.">
        <title>Thousands of microbial genomes shed light on interconnected biogeochemical processes in an aquifer system.</title>
        <authorList>
            <person name="Anantharaman K."/>
            <person name="Brown C.T."/>
            <person name="Hug L.A."/>
            <person name="Sharon I."/>
            <person name="Castelle C.J."/>
            <person name="Probst A.J."/>
            <person name="Thomas B.C."/>
            <person name="Singh A."/>
            <person name="Wilkins M.J."/>
            <person name="Karaoz U."/>
            <person name="Brodie E.L."/>
            <person name="Williams K.H."/>
            <person name="Hubbard S.S."/>
            <person name="Banfield J.F."/>
        </authorList>
    </citation>
    <scope>NUCLEOTIDE SEQUENCE [LARGE SCALE GENOMIC DNA]</scope>
</reference>
<name>A0A1G2U501_9BACT</name>
<proteinExistence type="predicted"/>
<dbReference type="EMBL" id="MHWD01000008">
    <property type="protein sequence ID" value="OHB04564.1"/>
    <property type="molecule type" value="Genomic_DNA"/>
</dbReference>
<comment type="caution">
    <text evidence="1">The sequence shown here is derived from an EMBL/GenBank/DDBJ whole genome shotgun (WGS) entry which is preliminary data.</text>
</comment>
<accession>A0A1G2U501</accession>
<evidence type="ECO:0000313" key="1">
    <source>
        <dbReference type="EMBL" id="OHB04564.1"/>
    </source>
</evidence>
<organism evidence="1 2">
    <name type="scientific">Candidatus Zambryskibacteria bacterium RIFCSPLOWO2_01_FULL_43_17</name>
    <dbReference type="NCBI Taxonomy" id="1802760"/>
    <lineage>
        <taxon>Bacteria</taxon>
        <taxon>Candidatus Zambryskiibacteriota</taxon>
    </lineage>
</organism>
<gene>
    <name evidence="1" type="ORF">A2920_01295</name>
</gene>